<dbReference type="EMBL" id="SLWB01000002">
    <property type="protein sequence ID" value="TCN72092.1"/>
    <property type="molecule type" value="Genomic_DNA"/>
</dbReference>
<keyword evidence="3" id="KW-0732">Signal</keyword>
<evidence type="ECO:0000256" key="2">
    <source>
        <dbReference type="SAM" id="MobiDB-lite"/>
    </source>
</evidence>
<feature type="chain" id="PRO_5020300348" evidence="3">
    <location>
        <begin position="21"/>
        <end position="914"/>
    </location>
</feature>
<evidence type="ECO:0000313" key="6">
    <source>
        <dbReference type="EMBL" id="TCN72092.1"/>
    </source>
</evidence>
<dbReference type="Proteomes" id="UP000294830">
    <property type="component" value="Unassembled WGS sequence"/>
</dbReference>
<feature type="domain" description="Peptidase M16 N-terminal" evidence="4">
    <location>
        <begin position="493"/>
        <end position="621"/>
    </location>
</feature>
<evidence type="ECO:0000259" key="4">
    <source>
        <dbReference type="Pfam" id="PF00675"/>
    </source>
</evidence>
<organism evidence="6 7">
    <name type="scientific">Acetobacteroides hydrogenigenes</name>
    <dbReference type="NCBI Taxonomy" id="979970"/>
    <lineage>
        <taxon>Bacteria</taxon>
        <taxon>Pseudomonadati</taxon>
        <taxon>Bacteroidota</taxon>
        <taxon>Bacteroidia</taxon>
        <taxon>Bacteroidales</taxon>
        <taxon>Rikenellaceae</taxon>
        <taxon>Acetobacteroides</taxon>
    </lineage>
</organism>
<sequence>MRKKIIIGLCMLIASSGLFAQSKKFDVKDIDIPYKKFVLDNGLTVLIHEDHKAPVVAVNIWYHVGSKNEKPGKTGFAHLFEHLMFNGSEHHKTDYFKAVDKIGATDMNGTTSNDRTNYFETVPTSAFDQVLWLESDRMGYMVNAIDQKTLDEQRGVVQNEKRQGENTPYGRTEDAICKATYPAGHPYSWTVIGSMDDLSAASLDDVKEWFKTYYGPNNAVLVVAGDVKTEEALEKVKKYFGGLQAGPPVTKFTSWPAKRIGTQREVMQDRVPQSRLYMVWNMPEDGSKDANMLDIASSVLAGGKTSRLYKRLVYTDQIASNVYAWAGTNEIGGQFEIVATAKPGVELSKIEAVINEEMEKFLKEGPTEQEMEKVKAKTYSYFVQGFERVGGFGGKSDILATYQTYHNNPDYYKVVLQQQMDATPADVKKVANEWLTDGVYILNVVPFTDPKPTTADADRSKLPELNTPPTPTFPSFQRATLSNGLNIILAERHAIPALNMELQFNAGTAADILAKPGTAKLFGSVLDEGTKTRSSMEISEEMEMLGSSMGAGSGLDRSYLYLNTLKGNLDKSLEVFTDVLLNPTFPQKEFDRLRKDQLVSIKQEQARPNSIAFRVVPQFLYGSGHPYSNPLTGSGNESSVSSITRDDLVKFYNDWITPNNATLIVVGDITMGELKPKLEAAFKGWKKGTNPKKHIPSVALPAKPTIYFVNRPQAQQSVVMAANLAPEANKLNDAAADLANSIIGGEFTSRINMNIREDKHWSYGAGSGIYETAAQQPFFVSTSVQSDKTKETIQEIEKELTGYVGSNPATAEEFANNQNNKLLQIPGTYETGDAVLNTISRMVANNLKDTYPQDNAKNLKSAKLADIHQAAKAIIKPAQLTWVIVGDKDKVLDSVKSLGYEVKLVDADGKPATE</sequence>
<dbReference type="InterPro" id="IPR011765">
    <property type="entry name" value="Pept_M16_N"/>
</dbReference>
<dbReference type="PANTHER" id="PTHR11851:SF49">
    <property type="entry name" value="MITOCHONDRIAL-PROCESSING PEPTIDASE SUBUNIT ALPHA"/>
    <property type="match status" value="1"/>
</dbReference>
<accession>A0A4R2EX03</accession>
<dbReference type="AlphaFoldDB" id="A0A4R2EX03"/>
<feature type="domain" description="Peptidase M16 C-terminal" evidence="5">
    <location>
        <begin position="642"/>
        <end position="819"/>
    </location>
</feature>
<dbReference type="Pfam" id="PF00675">
    <property type="entry name" value="Peptidase_M16"/>
    <property type="match status" value="2"/>
</dbReference>
<keyword evidence="7" id="KW-1185">Reference proteome</keyword>
<comment type="similarity">
    <text evidence="1">Belongs to the peptidase M16 family.</text>
</comment>
<dbReference type="Gene3D" id="3.30.830.10">
    <property type="entry name" value="Metalloenzyme, LuxS/M16 peptidase-like"/>
    <property type="match status" value="4"/>
</dbReference>
<dbReference type="InterPro" id="IPR011249">
    <property type="entry name" value="Metalloenz_LuxS/M16"/>
</dbReference>
<proteinExistence type="inferred from homology"/>
<dbReference type="Pfam" id="PF05193">
    <property type="entry name" value="Peptidase_M16_C"/>
    <property type="match status" value="2"/>
</dbReference>
<evidence type="ECO:0000259" key="5">
    <source>
        <dbReference type="Pfam" id="PF05193"/>
    </source>
</evidence>
<comment type="caution">
    <text evidence="6">The sequence shown here is derived from an EMBL/GenBank/DDBJ whole genome shotgun (WGS) entry which is preliminary data.</text>
</comment>
<evidence type="ECO:0000256" key="3">
    <source>
        <dbReference type="SAM" id="SignalP"/>
    </source>
</evidence>
<gene>
    <name evidence="6" type="ORF">CLV25_10255</name>
</gene>
<reference evidence="6 7" key="1">
    <citation type="submission" date="2019-03" db="EMBL/GenBank/DDBJ databases">
        <title>Genomic Encyclopedia of Archaeal and Bacterial Type Strains, Phase II (KMG-II): from individual species to whole genera.</title>
        <authorList>
            <person name="Goeker M."/>
        </authorList>
    </citation>
    <scope>NUCLEOTIDE SEQUENCE [LARGE SCALE GENOMIC DNA]</scope>
    <source>
        <strain evidence="6 7">RL-C</strain>
    </source>
</reference>
<evidence type="ECO:0000256" key="1">
    <source>
        <dbReference type="ARBA" id="ARBA00007261"/>
    </source>
</evidence>
<dbReference type="OrthoDB" id="9811314at2"/>
<dbReference type="InterPro" id="IPR050361">
    <property type="entry name" value="MPP/UQCRC_Complex"/>
</dbReference>
<feature type="region of interest" description="Disordered" evidence="2">
    <location>
        <begin position="452"/>
        <end position="473"/>
    </location>
</feature>
<dbReference type="RefSeq" id="WP_131838161.1">
    <property type="nucleotide sequence ID" value="NZ_SLWB01000002.1"/>
</dbReference>
<feature type="domain" description="Peptidase M16 N-terminal" evidence="4">
    <location>
        <begin position="45"/>
        <end position="181"/>
    </location>
</feature>
<name>A0A4R2EX03_9BACT</name>
<feature type="domain" description="Peptidase M16 C-terminal" evidence="5">
    <location>
        <begin position="202"/>
        <end position="376"/>
    </location>
</feature>
<dbReference type="PANTHER" id="PTHR11851">
    <property type="entry name" value="METALLOPROTEASE"/>
    <property type="match status" value="1"/>
</dbReference>
<dbReference type="SUPFAM" id="SSF63411">
    <property type="entry name" value="LuxS/MPP-like metallohydrolase"/>
    <property type="match status" value="4"/>
</dbReference>
<dbReference type="GO" id="GO:0046872">
    <property type="term" value="F:metal ion binding"/>
    <property type="evidence" value="ECO:0007669"/>
    <property type="project" value="InterPro"/>
</dbReference>
<protein>
    <submittedName>
        <fullName evidence="6">Putative Zn-dependent peptidase</fullName>
    </submittedName>
</protein>
<evidence type="ECO:0000313" key="7">
    <source>
        <dbReference type="Proteomes" id="UP000294830"/>
    </source>
</evidence>
<dbReference type="InterPro" id="IPR007863">
    <property type="entry name" value="Peptidase_M16_C"/>
</dbReference>
<feature type="signal peptide" evidence="3">
    <location>
        <begin position="1"/>
        <end position="20"/>
    </location>
</feature>